<dbReference type="PANTHER" id="PTHR48103:SF2">
    <property type="entry name" value="MIDASIN"/>
    <property type="match status" value="1"/>
</dbReference>
<organism evidence="4 5">
    <name type="scientific">Saccharomyces cerevisiae (strain AWRI1631)</name>
    <name type="common">Baker's yeast</name>
    <dbReference type="NCBI Taxonomy" id="545124"/>
    <lineage>
        <taxon>Eukaryota</taxon>
        <taxon>Fungi</taxon>
        <taxon>Dikarya</taxon>
        <taxon>Ascomycota</taxon>
        <taxon>Saccharomycotina</taxon>
        <taxon>Saccharomycetes</taxon>
        <taxon>Saccharomycetales</taxon>
        <taxon>Saccharomycetaceae</taxon>
        <taxon>Saccharomyces</taxon>
    </lineage>
</organism>
<feature type="compositionally biased region" description="Basic and acidic residues" evidence="3">
    <location>
        <begin position="130"/>
        <end position="139"/>
    </location>
</feature>
<dbReference type="EMBL" id="ABSV01001600">
    <property type="protein sequence ID" value="EDZ70652.1"/>
    <property type="molecule type" value="Genomic_DNA"/>
</dbReference>
<keyword evidence="1" id="KW-0547">Nucleotide-binding</keyword>
<dbReference type="AlphaFoldDB" id="B5VN42"/>
<evidence type="ECO:0000313" key="5">
    <source>
        <dbReference type="Proteomes" id="UP000008988"/>
    </source>
</evidence>
<proteinExistence type="predicted"/>
<feature type="region of interest" description="Disordered" evidence="3">
    <location>
        <begin position="86"/>
        <end position="217"/>
    </location>
</feature>
<feature type="compositionally biased region" description="Basic and acidic residues" evidence="3">
    <location>
        <begin position="196"/>
        <end position="217"/>
    </location>
</feature>
<dbReference type="GO" id="GO:0030687">
    <property type="term" value="C:preribosome, large subunit precursor"/>
    <property type="evidence" value="ECO:0007669"/>
    <property type="project" value="TreeGrafter"/>
</dbReference>
<dbReference type="GO" id="GO:0005634">
    <property type="term" value="C:nucleus"/>
    <property type="evidence" value="ECO:0007669"/>
    <property type="project" value="TreeGrafter"/>
</dbReference>
<feature type="compositionally biased region" description="Acidic residues" evidence="3">
    <location>
        <begin position="119"/>
        <end position="129"/>
    </location>
</feature>
<dbReference type="GO" id="GO:0000027">
    <property type="term" value="P:ribosomal large subunit assembly"/>
    <property type="evidence" value="ECO:0007669"/>
    <property type="project" value="TreeGrafter"/>
</dbReference>
<keyword evidence="2" id="KW-0067">ATP-binding</keyword>
<evidence type="ECO:0000256" key="3">
    <source>
        <dbReference type="SAM" id="MobiDB-lite"/>
    </source>
</evidence>
<evidence type="ECO:0000256" key="1">
    <source>
        <dbReference type="ARBA" id="ARBA00022741"/>
    </source>
</evidence>
<evidence type="ECO:0000256" key="2">
    <source>
        <dbReference type="ARBA" id="ARBA00022840"/>
    </source>
</evidence>
<accession>B5VN42</accession>
<feature type="compositionally biased region" description="Acidic residues" evidence="3">
    <location>
        <begin position="140"/>
        <end position="195"/>
    </location>
</feature>
<gene>
    <name evidence="4" type="ORF">AWRI1631_121520</name>
</gene>
<dbReference type="GO" id="GO:0000055">
    <property type="term" value="P:ribosomal large subunit export from nucleus"/>
    <property type="evidence" value="ECO:0007669"/>
    <property type="project" value="TreeGrafter"/>
</dbReference>
<protein>
    <submittedName>
        <fullName evidence="4">YLR106Cp-like protein</fullName>
    </submittedName>
</protein>
<comment type="caution">
    <text evidence="4">The sequence shown here is derived from an EMBL/GenBank/DDBJ whole genome shotgun (WGS) entry which is preliminary data.</text>
</comment>
<dbReference type="GO" id="GO:0005524">
    <property type="term" value="F:ATP binding"/>
    <property type="evidence" value="ECO:0007669"/>
    <property type="project" value="UniProtKB-KW"/>
</dbReference>
<name>B5VN42_YEAS6</name>
<dbReference type="Proteomes" id="UP000008988">
    <property type="component" value="Unassembled WGS sequence"/>
</dbReference>
<reference evidence="4 5" key="1">
    <citation type="journal article" date="2008" name="FEMS Yeast Res.">
        <title>Comparative genome analysis of a Saccharomyces cerevisiae wine strain.</title>
        <authorList>
            <person name="Borneman A.R."/>
            <person name="Forgan A.H."/>
            <person name="Pretorius I.S."/>
            <person name="Chambers P.J."/>
        </authorList>
    </citation>
    <scope>NUCLEOTIDE SEQUENCE [LARGE SCALE GENOMIC DNA]</scope>
    <source>
        <strain evidence="4 5">AWRI1631</strain>
    </source>
</reference>
<feature type="non-terminal residue" evidence="4">
    <location>
        <position position="1"/>
    </location>
</feature>
<evidence type="ECO:0000313" key="4">
    <source>
        <dbReference type="EMBL" id="EDZ70652.1"/>
    </source>
</evidence>
<dbReference type="PANTHER" id="PTHR48103">
    <property type="entry name" value="MIDASIN-RELATED"/>
    <property type="match status" value="1"/>
</dbReference>
<sequence>VKLLRSSVVSKNIETALSLLKDFDFTTTESIYVKSVISFTLPVITRYYNAMTVVLERSRIYYTNTSRGMYILSTILHSLAKNGFCSPQPPSEEVDDKNLQEGTGLGDGEGAQNNNKDVEQDEDLTEDAQNENKEQQDKDERDDENEDDAVEMEGDMAGELEDLSNGEENDDEDTDSEEEELDEEIDDLNEDDPNAIDDKMWDDKASDNSKEKIQTRI</sequence>